<evidence type="ECO:0000313" key="2">
    <source>
        <dbReference type="EMBL" id="ODM05854.1"/>
    </source>
</evidence>
<dbReference type="Pfam" id="PF01547">
    <property type="entry name" value="SBP_bac_1"/>
    <property type="match status" value="1"/>
</dbReference>
<dbReference type="SUPFAM" id="SSF53850">
    <property type="entry name" value="Periplasmic binding protein-like II"/>
    <property type="match status" value="1"/>
</dbReference>
<comment type="caution">
    <text evidence="2">The sequence shown here is derived from an EMBL/GenBank/DDBJ whole genome shotgun (WGS) entry which is preliminary data.</text>
</comment>
<proteinExistence type="predicted"/>
<feature type="chain" id="PRO_5038988292" evidence="1">
    <location>
        <begin position="24"/>
        <end position="556"/>
    </location>
</feature>
<dbReference type="Gene3D" id="3.40.190.10">
    <property type="entry name" value="Periplasmic binding protein-like II"/>
    <property type="match status" value="2"/>
</dbReference>
<keyword evidence="2" id="KW-0449">Lipoprotein</keyword>
<keyword evidence="1" id="KW-0732">Signal</keyword>
<dbReference type="AlphaFoldDB" id="A0A1E3AAS1"/>
<evidence type="ECO:0000313" key="3">
    <source>
        <dbReference type="Proteomes" id="UP000094067"/>
    </source>
</evidence>
<dbReference type="PANTHER" id="PTHR43649:SF12">
    <property type="entry name" value="DIACETYLCHITOBIOSE BINDING PROTEIN DASA"/>
    <property type="match status" value="1"/>
</dbReference>
<organism evidence="2 3">
    <name type="scientific">Eisenbergiella tayi</name>
    <dbReference type="NCBI Taxonomy" id="1432052"/>
    <lineage>
        <taxon>Bacteria</taxon>
        <taxon>Bacillati</taxon>
        <taxon>Bacillota</taxon>
        <taxon>Clostridia</taxon>
        <taxon>Lachnospirales</taxon>
        <taxon>Lachnospiraceae</taxon>
        <taxon>Eisenbergiella</taxon>
    </lineage>
</organism>
<evidence type="ECO:0000256" key="1">
    <source>
        <dbReference type="SAM" id="SignalP"/>
    </source>
</evidence>
<gene>
    <name evidence="2" type="primary">lipO_16</name>
    <name evidence="2" type="ORF">BEI61_01743</name>
</gene>
<dbReference type="RefSeq" id="WP_044964267.1">
    <property type="nucleotide sequence ID" value="NZ_MCGH01000002.1"/>
</dbReference>
<name>A0A1E3AAS1_9FIRM</name>
<feature type="signal peptide" evidence="1">
    <location>
        <begin position="1"/>
        <end position="23"/>
    </location>
</feature>
<dbReference type="InterPro" id="IPR006059">
    <property type="entry name" value="SBP"/>
</dbReference>
<accession>A0A1E3AAS1</accession>
<dbReference type="PANTHER" id="PTHR43649">
    <property type="entry name" value="ARABINOSE-BINDING PROTEIN-RELATED"/>
    <property type="match status" value="1"/>
</dbReference>
<dbReference type="Proteomes" id="UP000094067">
    <property type="component" value="Unassembled WGS sequence"/>
</dbReference>
<dbReference type="InterPro" id="IPR050490">
    <property type="entry name" value="Bact_solute-bd_prot1"/>
</dbReference>
<reference evidence="2 3" key="1">
    <citation type="submission" date="2016-07" db="EMBL/GenBank/DDBJ databases">
        <title>Characterization of isolates of Eisenbergiella tayi derived from blood cultures, using whole genome sequencing.</title>
        <authorList>
            <person name="Burdz T."/>
            <person name="Wiebe D."/>
            <person name="Huynh C."/>
            <person name="Bernard K."/>
        </authorList>
    </citation>
    <scope>NUCLEOTIDE SEQUENCE [LARGE SCALE GENOMIC DNA]</scope>
    <source>
        <strain evidence="2 3">NML 110608</strain>
    </source>
</reference>
<dbReference type="PATRIC" id="fig|1432052.4.peg.1943"/>
<sequence length="556" mass="61689">MIKSLKKMIVFGTAIAMSAGMLAGCGSSKGGDSASVELNDAGTYPIVKDGTIDMTMFTMSMPNVEDFATNDFTKYMEEKTGIHMSFVTGGRDDWEEKLNMILQSDDYPDIIFGVSPNIAKYGVKEGIFIPLDDYLTEENVPNYLKVMGDYDLGVTRETDGKIYSMANINDCYHCKYARKMWVNTYLLDQIGCEIPTTTEEFMDVCTKFLEYKPDGIAVAGAQEGWFSRMQDWLMGAYTFVPVKSETFNVRDYIALDSDTNKVVSVATSDAYKEGLKFINELYKKGAIYDGDFTQTGEQMKTLVNQADEPVLFFTSGTISDAIDSASNNELYRHYSCMAPIEGPDGTKIAWTMPNYGVSSGAVCITDNCKNVEAALRWVDTFYSETGDLCSQYGADEGTDWVLNPEGKVGLNGEPALYEVLNVYSAEAQNHDWQDVGIRVAPEAYRLGQAVDADVDPYAPEGLERLLFDATEELYEPYGASSNIINLNELKVTDEESTEVSTIAVEIEKIIEENSVAFMTGAKDIDAEWDSYLNTMDKAGLSTLLDVYQTAYDRANK</sequence>
<dbReference type="EMBL" id="MCGH01000002">
    <property type="protein sequence ID" value="ODM05854.1"/>
    <property type="molecule type" value="Genomic_DNA"/>
</dbReference>
<dbReference type="PROSITE" id="PS51257">
    <property type="entry name" value="PROKAR_LIPOPROTEIN"/>
    <property type="match status" value="1"/>
</dbReference>
<protein>
    <submittedName>
        <fullName evidence="2">Lipoprotein LipO</fullName>
    </submittedName>
</protein>